<proteinExistence type="inferred from homology"/>
<evidence type="ECO:0000256" key="11">
    <source>
        <dbReference type="ARBA" id="ARBA00022801"/>
    </source>
</evidence>
<evidence type="ECO:0000256" key="12">
    <source>
        <dbReference type="ARBA" id="ARBA00022840"/>
    </source>
</evidence>
<evidence type="ECO:0000256" key="6">
    <source>
        <dbReference type="ARBA" id="ARBA00007731"/>
    </source>
</evidence>
<dbReference type="Gene3D" id="1.10.287.1080">
    <property type="entry name" value="MazG-like"/>
    <property type="match status" value="1"/>
</dbReference>
<gene>
    <name evidence="15" type="primary">hisI</name>
    <name evidence="15" type="synonym">hisIE</name>
    <name evidence="17" type="ORF">SD70_23895</name>
</gene>
<dbReference type="NCBIfam" id="TIGR03188">
    <property type="entry name" value="histidine_hisI"/>
    <property type="match status" value="1"/>
</dbReference>
<organism evidence="17 18">
    <name type="scientific">Gordoniibacillus kamchatkensis</name>
    <dbReference type="NCBI Taxonomy" id="1590651"/>
    <lineage>
        <taxon>Bacteria</taxon>
        <taxon>Bacillati</taxon>
        <taxon>Bacillota</taxon>
        <taxon>Bacilli</taxon>
        <taxon>Bacillales</taxon>
        <taxon>Paenibacillaceae</taxon>
        <taxon>Gordoniibacillus</taxon>
    </lineage>
</organism>
<dbReference type="SUPFAM" id="SSF101386">
    <property type="entry name" value="all-alpha NTP pyrophosphatases"/>
    <property type="match status" value="1"/>
</dbReference>
<dbReference type="Pfam" id="PF01503">
    <property type="entry name" value="PRA-PH"/>
    <property type="match status" value="1"/>
</dbReference>
<dbReference type="InterPro" id="IPR002496">
    <property type="entry name" value="PRib_AMP_CycHydrolase_dom"/>
</dbReference>
<dbReference type="SUPFAM" id="SSF141734">
    <property type="entry name" value="HisI-like"/>
    <property type="match status" value="1"/>
</dbReference>
<comment type="subcellular location">
    <subcellularLocation>
        <location evidence="3 15">Cytoplasm</location>
    </subcellularLocation>
</comment>
<keyword evidence="12 15" id="KW-0067">ATP-binding</keyword>
<dbReference type="CDD" id="cd11534">
    <property type="entry name" value="NTP-PPase_HisIE_like"/>
    <property type="match status" value="1"/>
</dbReference>
<keyword evidence="14 15" id="KW-0511">Multifunctional enzyme</keyword>
<feature type="domain" description="Phosphoribosyl-AMP cyclohydrolase" evidence="16">
    <location>
        <begin position="30"/>
        <end position="103"/>
    </location>
</feature>
<dbReference type="InterPro" id="IPR023019">
    <property type="entry name" value="His_synth_HisIE"/>
</dbReference>
<dbReference type="EC" id="3.6.1.31" evidence="15"/>
<comment type="caution">
    <text evidence="17">The sequence shown here is derived from an EMBL/GenBank/DDBJ whole genome shotgun (WGS) entry which is preliminary data.</text>
</comment>
<evidence type="ECO:0000256" key="3">
    <source>
        <dbReference type="ARBA" id="ARBA00004496"/>
    </source>
</evidence>
<evidence type="ECO:0000256" key="14">
    <source>
        <dbReference type="ARBA" id="ARBA00023268"/>
    </source>
</evidence>
<comment type="similarity">
    <text evidence="7 15">In the N-terminal section; belongs to the PRA-CH family.</text>
</comment>
<protein>
    <recommendedName>
        <fullName evidence="15">Histidine biosynthesis bifunctional protein HisIE</fullName>
    </recommendedName>
    <domain>
        <recommendedName>
            <fullName evidence="15">Phosphoribosyl-AMP cyclohydrolase</fullName>
            <shortName evidence="15">PRA-CH</shortName>
            <ecNumber evidence="15">3.5.4.19</ecNumber>
        </recommendedName>
    </domain>
    <domain>
        <recommendedName>
            <fullName evidence="15">Phosphoribosyl-ATP pyrophosphatase</fullName>
            <shortName evidence="15">PRA-PH</shortName>
            <ecNumber evidence="15">3.6.1.31</ecNumber>
        </recommendedName>
    </domain>
</protein>
<keyword evidence="9 15" id="KW-0028">Amino-acid biosynthesis</keyword>
<evidence type="ECO:0000256" key="8">
    <source>
        <dbReference type="ARBA" id="ARBA00022490"/>
    </source>
</evidence>
<dbReference type="Gene3D" id="3.10.20.810">
    <property type="entry name" value="Phosphoribosyl-AMP cyclohydrolase"/>
    <property type="match status" value="1"/>
</dbReference>
<evidence type="ECO:0000256" key="5">
    <source>
        <dbReference type="ARBA" id="ARBA00005204"/>
    </source>
</evidence>
<dbReference type="NCBIfam" id="NF000768">
    <property type="entry name" value="PRK00051.1"/>
    <property type="match status" value="1"/>
</dbReference>
<comment type="pathway">
    <text evidence="5 15">Amino-acid biosynthesis; L-histidine biosynthesis; L-histidine from 5-phospho-alpha-D-ribose 1-diphosphate: step 2/9.</text>
</comment>
<dbReference type="InterPro" id="IPR026660">
    <property type="entry name" value="PRA-CH"/>
</dbReference>
<dbReference type="EMBL" id="JXAK01000050">
    <property type="protein sequence ID" value="KIL38829.1"/>
    <property type="molecule type" value="Genomic_DNA"/>
</dbReference>
<comment type="similarity">
    <text evidence="6 15">In the C-terminal section; belongs to the PRA-PH family.</text>
</comment>
<feature type="region of interest" description="Phosphoribosyl-AMP cyclohydrolase" evidence="15">
    <location>
        <begin position="1"/>
        <end position="133"/>
    </location>
</feature>
<dbReference type="Pfam" id="PF01502">
    <property type="entry name" value="PRA-CH"/>
    <property type="match status" value="1"/>
</dbReference>
<feature type="region of interest" description="Phosphoribosyl-ATP pyrophosphohydrolase" evidence="15">
    <location>
        <begin position="134"/>
        <end position="236"/>
    </location>
</feature>
<evidence type="ECO:0000256" key="1">
    <source>
        <dbReference type="ARBA" id="ARBA00000024"/>
    </source>
</evidence>
<keyword evidence="13 15" id="KW-0368">Histidine biosynthesis</keyword>
<dbReference type="InterPro" id="IPR038019">
    <property type="entry name" value="PRib_AMP_CycHydrolase_sf"/>
</dbReference>
<comment type="pathway">
    <text evidence="4 15">Amino-acid biosynthesis; L-histidine biosynthesis; L-histidine from 5-phospho-alpha-D-ribose 1-diphosphate: step 3/9.</text>
</comment>
<accession>A0ABR5ACQ4</accession>
<dbReference type="PANTHER" id="PTHR42945">
    <property type="entry name" value="HISTIDINE BIOSYNTHESIS BIFUNCTIONAL PROTEIN"/>
    <property type="match status" value="1"/>
</dbReference>
<comment type="catalytic activity">
    <reaction evidence="2 15">
        <text>1-(5-phospho-beta-D-ribosyl)-ATP + H2O = 1-(5-phospho-beta-D-ribosyl)-5'-AMP + diphosphate + H(+)</text>
        <dbReference type="Rhea" id="RHEA:22828"/>
        <dbReference type="ChEBI" id="CHEBI:15377"/>
        <dbReference type="ChEBI" id="CHEBI:15378"/>
        <dbReference type="ChEBI" id="CHEBI:33019"/>
        <dbReference type="ChEBI" id="CHEBI:59457"/>
        <dbReference type="ChEBI" id="CHEBI:73183"/>
        <dbReference type="EC" id="3.6.1.31"/>
    </reaction>
</comment>
<name>A0ABR5ACQ4_9BACL</name>
<evidence type="ECO:0000256" key="13">
    <source>
        <dbReference type="ARBA" id="ARBA00023102"/>
    </source>
</evidence>
<dbReference type="NCBIfam" id="NF002747">
    <property type="entry name" value="PRK02759.1"/>
    <property type="match status" value="1"/>
</dbReference>
<evidence type="ECO:0000313" key="18">
    <source>
        <dbReference type="Proteomes" id="UP000031967"/>
    </source>
</evidence>
<comment type="catalytic activity">
    <reaction evidence="1 15">
        <text>1-(5-phospho-beta-D-ribosyl)-5'-AMP + H2O = 1-(5-phospho-beta-D-ribosyl)-5-[(5-phospho-beta-D-ribosylamino)methylideneamino]imidazole-4-carboxamide</text>
        <dbReference type="Rhea" id="RHEA:20049"/>
        <dbReference type="ChEBI" id="CHEBI:15377"/>
        <dbReference type="ChEBI" id="CHEBI:58435"/>
        <dbReference type="ChEBI" id="CHEBI:59457"/>
        <dbReference type="EC" id="3.5.4.19"/>
    </reaction>
</comment>
<dbReference type="HAMAP" id="MF_01021">
    <property type="entry name" value="HisI"/>
    <property type="match status" value="1"/>
</dbReference>
<dbReference type="EC" id="3.5.4.19" evidence="15"/>
<evidence type="ECO:0000256" key="15">
    <source>
        <dbReference type="HAMAP-Rule" id="MF_01019"/>
    </source>
</evidence>
<reference evidence="17 18" key="1">
    <citation type="submission" date="2014-12" db="EMBL/GenBank/DDBJ databases">
        <title>Draft genome sequence of Paenibacillus kamchatkensis strain B-2647.</title>
        <authorList>
            <person name="Karlyshev A.V."/>
            <person name="Kudryashova E.B."/>
        </authorList>
    </citation>
    <scope>NUCLEOTIDE SEQUENCE [LARGE SCALE GENOMIC DNA]</scope>
    <source>
        <strain evidence="17 18">VKM B-2647</strain>
    </source>
</reference>
<keyword evidence="18" id="KW-1185">Reference proteome</keyword>
<evidence type="ECO:0000256" key="2">
    <source>
        <dbReference type="ARBA" id="ARBA00001460"/>
    </source>
</evidence>
<dbReference type="PANTHER" id="PTHR42945:SF9">
    <property type="entry name" value="HISTIDINE BIOSYNTHESIS BIFUNCTIONAL PROTEIN HISIE"/>
    <property type="match status" value="1"/>
</dbReference>
<dbReference type="HAMAP" id="MF_01019">
    <property type="entry name" value="HisIE"/>
    <property type="match status" value="1"/>
</dbReference>
<dbReference type="HAMAP" id="MF_01020">
    <property type="entry name" value="HisE"/>
    <property type="match status" value="1"/>
</dbReference>
<keyword evidence="10 15" id="KW-0547">Nucleotide-binding</keyword>
<evidence type="ECO:0000313" key="17">
    <source>
        <dbReference type="EMBL" id="KIL38829.1"/>
    </source>
</evidence>
<evidence type="ECO:0000256" key="4">
    <source>
        <dbReference type="ARBA" id="ARBA00005169"/>
    </source>
</evidence>
<keyword evidence="8 15" id="KW-0963">Cytoplasm</keyword>
<evidence type="ECO:0000259" key="16">
    <source>
        <dbReference type="Pfam" id="PF01502"/>
    </source>
</evidence>
<evidence type="ECO:0000256" key="7">
    <source>
        <dbReference type="ARBA" id="ARBA00008299"/>
    </source>
</evidence>
<evidence type="ECO:0000256" key="10">
    <source>
        <dbReference type="ARBA" id="ARBA00022741"/>
    </source>
</evidence>
<evidence type="ECO:0000256" key="9">
    <source>
        <dbReference type="ARBA" id="ARBA00022605"/>
    </source>
</evidence>
<dbReference type="Proteomes" id="UP000031967">
    <property type="component" value="Unassembled WGS sequence"/>
</dbReference>
<sequence length="236" mass="26341">MTTIPAEIKYDAHGLVPAIVQDVASKEVLMLAYMNAESLERTVKTGETWFWSRSRQELWHKGATSGHTQAVVSLKYDCDADTLLVLVEQKGPACHTGKYSCFYNDIPLQNGAEAASAAPDTGSEHAAARRFAIVSELESLIASRDAERPEGSYTTYLFEKGLDKILKKFAEEAAEVVIAAKNNDNDELRCEASDVLFHLLVLLRERKLPLDAVLRELENRHVKGSDVKYSRRSEIR</sequence>
<keyword evidence="11 15" id="KW-0378">Hydrolase</keyword>
<dbReference type="InterPro" id="IPR021130">
    <property type="entry name" value="PRib-ATP_PPHydrolase-like"/>
</dbReference>
<dbReference type="InterPro" id="IPR008179">
    <property type="entry name" value="HisE"/>
</dbReference>